<evidence type="ECO:0000313" key="1">
    <source>
        <dbReference type="EMBL" id="MFD1466557.1"/>
    </source>
</evidence>
<sequence length="83" mass="9686">MLINDKQVISIQIKKIINTKNIECLSEDGEVVNLHLTAIEKNDPLFWWSLVKIYTAQLWIPIVKQTRTLLETDWLQDPLPISD</sequence>
<keyword evidence="2" id="KW-1185">Reference proteome</keyword>
<dbReference type="RefSeq" id="WP_125576960.1">
    <property type="nucleotide sequence ID" value="NZ_JBHTOF010000104.1"/>
</dbReference>
<proteinExistence type="predicted"/>
<dbReference type="Proteomes" id="UP001597244">
    <property type="component" value="Unassembled WGS sequence"/>
</dbReference>
<name>A0ABW4DR90_9LACO</name>
<organism evidence="1 2">
    <name type="scientific">Lapidilactobacillus mulanensis</name>
    <dbReference type="NCBI Taxonomy" id="2485999"/>
    <lineage>
        <taxon>Bacteria</taxon>
        <taxon>Bacillati</taxon>
        <taxon>Bacillota</taxon>
        <taxon>Bacilli</taxon>
        <taxon>Lactobacillales</taxon>
        <taxon>Lactobacillaceae</taxon>
        <taxon>Lapidilactobacillus</taxon>
    </lineage>
</organism>
<protein>
    <submittedName>
        <fullName evidence="1">Uncharacterized protein</fullName>
    </submittedName>
</protein>
<comment type="caution">
    <text evidence="1">The sequence shown here is derived from an EMBL/GenBank/DDBJ whole genome shotgun (WGS) entry which is preliminary data.</text>
</comment>
<evidence type="ECO:0000313" key="2">
    <source>
        <dbReference type="Proteomes" id="UP001597244"/>
    </source>
</evidence>
<accession>A0ABW4DR90</accession>
<dbReference type="EMBL" id="JBHTOF010000104">
    <property type="protein sequence ID" value="MFD1466557.1"/>
    <property type="molecule type" value="Genomic_DNA"/>
</dbReference>
<gene>
    <name evidence="1" type="ORF">ACFQ4L_10830</name>
</gene>
<reference evidence="2" key="1">
    <citation type="journal article" date="2019" name="Int. J. Syst. Evol. Microbiol.">
        <title>The Global Catalogue of Microorganisms (GCM) 10K type strain sequencing project: providing services to taxonomists for standard genome sequencing and annotation.</title>
        <authorList>
            <consortium name="The Broad Institute Genomics Platform"/>
            <consortium name="The Broad Institute Genome Sequencing Center for Infectious Disease"/>
            <person name="Wu L."/>
            <person name="Ma J."/>
        </authorList>
    </citation>
    <scope>NUCLEOTIDE SEQUENCE [LARGE SCALE GENOMIC DNA]</scope>
    <source>
        <strain evidence="2">CCM 8951</strain>
    </source>
</reference>